<dbReference type="PANTHER" id="PTHR38463:SF1">
    <property type="entry name" value="STRESS RESPONSE PROTEIN YSNF"/>
    <property type="match status" value="1"/>
</dbReference>
<reference evidence="4" key="1">
    <citation type="submission" date="2020-05" db="EMBL/GenBank/DDBJ databases">
        <authorList>
            <person name="Zhu T."/>
            <person name="Keshari N."/>
            <person name="Lu X."/>
        </authorList>
    </citation>
    <scope>NUCLEOTIDE SEQUENCE</scope>
    <source>
        <strain evidence="4">NK1-12</strain>
    </source>
</reference>
<accession>A0AA97ALM0</accession>
<dbReference type="RefSeq" id="WP_316436063.1">
    <property type="nucleotide sequence ID" value="NZ_CP053587.1"/>
</dbReference>
<evidence type="ECO:0000313" key="4">
    <source>
        <dbReference type="EMBL" id="WNZ27646.1"/>
    </source>
</evidence>
<feature type="domain" description="DUF2382" evidence="3">
    <location>
        <begin position="158"/>
        <end position="268"/>
    </location>
</feature>
<dbReference type="Gene3D" id="3.90.50.10">
    <property type="entry name" value="Photosynthetic Reaction Center, subunit H, domain 2"/>
    <property type="match status" value="1"/>
</dbReference>
<name>A0AA97ALM0_9CYAN</name>
<dbReference type="InterPro" id="IPR019060">
    <property type="entry name" value="DUF2382"/>
</dbReference>
<dbReference type="EMBL" id="CP053587">
    <property type="protein sequence ID" value="WNZ27646.1"/>
    <property type="molecule type" value="Genomic_DNA"/>
</dbReference>
<dbReference type="GO" id="GO:0019684">
    <property type="term" value="P:photosynthesis, light reaction"/>
    <property type="evidence" value="ECO:0007669"/>
    <property type="project" value="InterPro"/>
</dbReference>
<dbReference type="Pfam" id="PF05239">
    <property type="entry name" value="PRC"/>
    <property type="match status" value="1"/>
</dbReference>
<sequence>MPLVKLADFYPEHRDADTDGRSDIKGFDVYTQADEKVGSIDDILVDDQTGRIRYLVVDTGFWIFGKKVLLPIGLANISYSDRRINVKGLTKQQVQDLPNFDELDKVDYDYEEQVRGTYRPNVMNTATAPSTTAYDRNTYSYDRDPGLYHLNEQNHQSLKLYEERLVANKQRQKTGEVSVGKHVETETARVAVPIEKERVVIERTTPTSGAVSNAADAFQEGEVARMEVYEETPEVRKEAFVREEVRVKKVVEQDTVEADETVRREELDLDTEGRSAVDRNRDQNRNRNR</sequence>
<evidence type="ECO:0000256" key="1">
    <source>
        <dbReference type="SAM" id="MobiDB-lite"/>
    </source>
</evidence>
<gene>
    <name evidence="4" type="ORF">HJG54_32880</name>
</gene>
<evidence type="ECO:0000259" key="3">
    <source>
        <dbReference type="Pfam" id="PF09557"/>
    </source>
</evidence>
<dbReference type="InterPro" id="IPR052967">
    <property type="entry name" value="Stress_Response_Assoc"/>
</dbReference>
<dbReference type="InterPro" id="IPR027275">
    <property type="entry name" value="PRC-brl_dom"/>
</dbReference>
<evidence type="ECO:0000259" key="2">
    <source>
        <dbReference type="Pfam" id="PF05239"/>
    </source>
</evidence>
<dbReference type="Pfam" id="PF09557">
    <property type="entry name" value="DUF2382"/>
    <property type="match status" value="1"/>
</dbReference>
<dbReference type="SUPFAM" id="SSF50346">
    <property type="entry name" value="PRC-barrel domain"/>
    <property type="match status" value="1"/>
</dbReference>
<dbReference type="InterPro" id="IPR014747">
    <property type="entry name" value="Bac_photo_RC_H_C"/>
</dbReference>
<feature type="region of interest" description="Disordered" evidence="1">
    <location>
        <begin position="262"/>
        <end position="289"/>
    </location>
</feature>
<dbReference type="AlphaFoldDB" id="A0AA97ALM0"/>
<dbReference type="GO" id="GO:0030077">
    <property type="term" value="C:plasma membrane light-harvesting complex"/>
    <property type="evidence" value="ECO:0007669"/>
    <property type="project" value="InterPro"/>
</dbReference>
<dbReference type="NCBIfam" id="TIGR02271">
    <property type="entry name" value="YsnF/AvaK domain"/>
    <property type="match status" value="1"/>
</dbReference>
<protein>
    <submittedName>
        <fullName evidence="4">DUF2382 domain-containing protein</fullName>
    </submittedName>
</protein>
<dbReference type="InterPro" id="IPR011033">
    <property type="entry name" value="PRC_barrel-like_sf"/>
</dbReference>
<dbReference type="PANTHER" id="PTHR38463">
    <property type="entry name" value="STRESS RESPONSE PROTEIN YSNF"/>
    <property type="match status" value="1"/>
</dbReference>
<proteinExistence type="predicted"/>
<feature type="domain" description="PRC-barrel" evidence="2">
    <location>
        <begin position="20"/>
        <end position="92"/>
    </location>
</feature>
<organism evidence="4">
    <name type="scientific">Leptolyngbya sp. NK1-12</name>
    <dbReference type="NCBI Taxonomy" id="2547451"/>
    <lineage>
        <taxon>Bacteria</taxon>
        <taxon>Bacillati</taxon>
        <taxon>Cyanobacteriota</taxon>
        <taxon>Cyanophyceae</taxon>
        <taxon>Leptolyngbyales</taxon>
        <taxon>Leptolyngbyaceae</taxon>
        <taxon>Leptolyngbya group</taxon>
        <taxon>Leptolyngbya</taxon>
    </lineage>
</organism>